<organism evidence="2 3">
    <name type="scientific">Streptomyces atratus</name>
    <dbReference type="NCBI Taxonomy" id="1893"/>
    <lineage>
        <taxon>Bacteria</taxon>
        <taxon>Bacillati</taxon>
        <taxon>Actinomycetota</taxon>
        <taxon>Actinomycetes</taxon>
        <taxon>Kitasatosporales</taxon>
        <taxon>Streptomycetaceae</taxon>
        <taxon>Streptomyces</taxon>
    </lineage>
</organism>
<dbReference type="SUPFAM" id="SSF54427">
    <property type="entry name" value="NTF2-like"/>
    <property type="match status" value="1"/>
</dbReference>
<dbReference type="Gene3D" id="3.10.450.50">
    <property type="match status" value="1"/>
</dbReference>
<dbReference type="Proteomes" id="UP000181909">
    <property type="component" value="Unassembled WGS sequence"/>
</dbReference>
<accession>A0A1K2FDX5</accession>
<evidence type="ECO:0000259" key="1">
    <source>
        <dbReference type="Pfam" id="PF14534"/>
    </source>
</evidence>
<dbReference type="EMBL" id="FPJO01000073">
    <property type="protein sequence ID" value="SFY45404.1"/>
    <property type="molecule type" value="Genomic_DNA"/>
</dbReference>
<dbReference type="InterPro" id="IPR027843">
    <property type="entry name" value="DUF4440"/>
</dbReference>
<dbReference type="RefSeq" id="WP_072489779.1">
    <property type="nucleotide sequence ID" value="NZ_CP108277.1"/>
</dbReference>
<sequence>MPPASDSGDRAALLEHDRRFFDALVAADTARLGELLADDFILVSIEDGSVVPRSALLAAVSSGTVTFPAIESFPEEAVVRRIGDIGIVVGRTSMNFVNSDGTTFTAGSRYTHVFTADSAAGWRLVSAQGTRITFADA</sequence>
<dbReference type="InterPro" id="IPR032710">
    <property type="entry name" value="NTF2-like_dom_sf"/>
</dbReference>
<name>A0A1K2FDX5_STRAR</name>
<evidence type="ECO:0000313" key="2">
    <source>
        <dbReference type="EMBL" id="SFY45404.1"/>
    </source>
</evidence>
<dbReference type="Pfam" id="PF14534">
    <property type="entry name" value="DUF4440"/>
    <property type="match status" value="1"/>
</dbReference>
<protein>
    <recommendedName>
        <fullName evidence="1">DUF4440 domain-containing protein</fullName>
    </recommendedName>
</protein>
<dbReference type="OrthoDB" id="8114763at2"/>
<dbReference type="AlphaFoldDB" id="A0A1K2FDX5"/>
<feature type="domain" description="DUF4440" evidence="1">
    <location>
        <begin position="14"/>
        <end position="124"/>
    </location>
</feature>
<evidence type="ECO:0000313" key="3">
    <source>
        <dbReference type="Proteomes" id="UP000181909"/>
    </source>
</evidence>
<reference evidence="2 3" key="1">
    <citation type="submission" date="2016-11" db="EMBL/GenBank/DDBJ databases">
        <authorList>
            <person name="Jaros S."/>
            <person name="Januszkiewicz K."/>
            <person name="Wedrychowicz H."/>
        </authorList>
    </citation>
    <scope>NUCLEOTIDE SEQUENCE [LARGE SCALE GENOMIC DNA]</scope>
    <source>
        <strain evidence="2 3">OK807</strain>
    </source>
</reference>
<proteinExistence type="predicted"/>
<gene>
    <name evidence="2" type="ORF">SAMN02787144_10734</name>
</gene>